<comment type="caution">
    <text evidence="2">The sequence shown here is derived from an EMBL/GenBank/DDBJ whole genome shotgun (WGS) entry which is preliminary data.</text>
</comment>
<accession>A0A2U2MZI9</accession>
<reference evidence="2 3" key="1">
    <citation type="submission" date="2018-05" db="EMBL/GenBank/DDBJ databases">
        <title>Spiribacter halobius sp. nov., a moderately halophilic bacterium isolated from marine solar saltern.</title>
        <authorList>
            <person name="Zheng W.-S."/>
            <person name="Lu D.-C."/>
            <person name="Du Z.-J."/>
        </authorList>
    </citation>
    <scope>NUCLEOTIDE SEQUENCE [LARGE SCALE GENOMIC DNA]</scope>
    <source>
        <strain evidence="2 3">E85</strain>
    </source>
</reference>
<dbReference type="HAMAP" id="MF_00598">
    <property type="entry name" value="Smg"/>
    <property type="match status" value="1"/>
</dbReference>
<proteinExistence type="inferred from homology"/>
<name>A0A2U2MZI9_9GAMM</name>
<evidence type="ECO:0000313" key="3">
    <source>
        <dbReference type="Proteomes" id="UP000245474"/>
    </source>
</evidence>
<dbReference type="Pfam" id="PF04361">
    <property type="entry name" value="DUF494"/>
    <property type="match status" value="1"/>
</dbReference>
<dbReference type="InterPro" id="IPR007456">
    <property type="entry name" value="Smg"/>
</dbReference>
<gene>
    <name evidence="1" type="primary">smg</name>
    <name evidence="2" type="ORF">DEM34_13045</name>
</gene>
<dbReference type="EMBL" id="QFFI01000021">
    <property type="protein sequence ID" value="PWG62228.1"/>
    <property type="molecule type" value="Genomic_DNA"/>
</dbReference>
<dbReference type="Proteomes" id="UP000245474">
    <property type="component" value="Unassembled WGS sequence"/>
</dbReference>
<sequence>MKENVFDVLMYLFENYFYDVEAVQPDREHLESELFDAGFTRTEIRKALDWLDALASSRELPLAGPCRPSIRIFTEAETGKLDTECRGFLLFLEQAGILAPASREVAIERMMALDEDELDLDTLKWVVLMVLFSQPGQEEAYAWMENLIFESPTQLAH</sequence>
<organism evidence="2 3">
    <name type="scientific">Sediminicurvatus halobius</name>
    <dbReference type="NCBI Taxonomy" id="2182432"/>
    <lineage>
        <taxon>Bacteria</taxon>
        <taxon>Pseudomonadati</taxon>
        <taxon>Pseudomonadota</taxon>
        <taxon>Gammaproteobacteria</taxon>
        <taxon>Chromatiales</taxon>
        <taxon>Ectothiorhodospiraceae</taxon>
        <taxon>Sediminicurvatus</taxon>
    </lineage>
</organism>
<dbReference type="RefSeq" id="WP_109679262.1">
    <property type="nucleotide sequence ID" value="NZ_CP086615.1"/>
</dbReference>
<protein>
    <recommendedName>
        <fullName evidence="1">Protein Smg homolog</fullName>
    </recommendedName>
</protein>
<dbReference type="OrthoDB" id="9788984at2"/>
<dbReference type="AlphaFoldDB" id="A0A2U2MZI9"/>
<evidence type="ECO:0000256" key="1">
    <source>
        <dbReference type="HAMAP-Rule" id="MF_00598"/>
    </source>
</evidence>
<evidence type="ECO:0000313" key="2">
    <source>
        <dbReference type="EMBL" id="PWG62228.1"/>
    </source>
</evidence>
<keyword evidence="3" id="KW-1185">Reference proteome</keyword>
<dbReference type="PANTHER" id="PTHR38692:SF1">
    <property type="entry name" value="PROTEIN SMG"/>
    <property type="match status" value="1"/>
</dbReference>
<comment type="similarity">
    <text evidence="1">Belongs to the Smg family.</text>
</comment>
<dbReference type="PANTHER" id="PTHR38692">
    <property type="entry name" value="PROTEIN SMG"/>
    <property type="match status" value="1"/>
</dbReference>